<dbReference type="GO" id="GO:0031930">
    <property type="term" value="P:mitochondria-nucleus signaling pathway"/>
    <property type="evidence" value="ECO:0007669"/>
    <property type="project" value="TreeGrafter"/>
</dbReference>
<dbReference type="Pfam" id="PF13041">
    <property type="entry name" value="PPR_2"/>
    <property type="match status" value="1"/>
</dbReference>
<comment type="subunit">
    <text evidence="4">Binds to mitochondrial small subunit 15S rRNA.</text>
</comment>
<evidence type="ECO:0000256" key="1">
    <source>
        <dbReference type="ARBA" id="ARBA00006192"/>
    </source>
</evidence>
<evidence type="ECO:0000313" key="8">
    <source>
        <dbReference type="Proteomes" id="UP001215151"/>
    </source>
</evidence>
<dbReference type="InterPro" id="IPR011990">
    <property type="entry name" value="TPR-like_helical_dom_sf"/>
</dbReference>
<keyword evidence="2" id="KW-0677">Repeat</keyword>
<dbReference type="PANTHER" id="PTHR47936:SF1">
    <property type="entry name" value="PENTATRICOPEPTIDE REPEAT-CONTAINING PROTEIN GUN1, CHLOROPLASTIC"/>
    <property type="match status" value="1"/>
</dbReference>
<proteinExistence type="inferred from homology"/>
<dbReference type="NCBIfam" id="TIGR00756">
    <property type="entry name" value="PPR"/>
    <property type="match status" value="1"/>
</dbReference>
<gene>
    <name evidence="7" type="ORF">ONZ51_g11205</name>
</gene>
<evidence type="ECO:0000256" key="6">
    <source>
        <dbReference type="SAM" id="MobiDB-lite"/>
    </source>
</evidence>
<dbReference type="Gene3D" id="1.25.40.10">
    <property type="entry name" value="Tetratricopeptide repeat domain"/>
    <property type="match status" value="1"/>
</dbReference>
<comment type="similarity">
    <text evidence="1">Belongs to the CCM1 family.</text>
</comment>
<dbReference type="PANTHER" id="PTHR47936">
    <property type="entry name" value="PPR_LONG DOMAIN-CONTAINING PROTEIN"/>
    <property type="match status" value="1"/>
</dbReference>
<dbReference type="Proteomes" id="UP001215151">
    <property type="component" value="Unassembled WGS sequence"/>
</dbReference>
<evidence type="ECO:0000256" key="4">
    <source>
        <dbReference type="ARBA" id="ARBA00044511"/>
    </source>
</evidence>
<evidence type="ECO:0008006" key="9">
    <source>
        <dbReference type="Google" id="ProtNLM"/>
    </source>
</evidence>
<feature type="compositionally biased region" description="Low complexity" evidence="6">
    <location>
        <begin position="76"/>
        <end position="99"/>
    </location>
</feature>
<reference evidence="7" key="1">
    <citation type="submission" date="2022-11" db="EMBL/GenBank/DDBJ databases">
        <title>Genome Sequence of Cubamyces cubensis.</title>
        <authorList>
            <person name="Buettner E."/>
        </authorList>
    </citation>
    <scope>NUCLEOTIDE SEQUENCE</scope>
    <source>
        <strain evidence="7">MPL-01</strain>
    </source>
</reference>
<comment type="function">
    <text evidence="3">Regulates mitochondrial small subunit maturation by controlling 15S rRNA 5'-end processing. Localizes to the 5' precursor of the 15S rRNA in a position that is subsequently occupied by mS47 in the mature yeast mtSSU. Uses structure and sequence-specific RNA recognition, binding to a single-stranded region of the precursor and specifically recognizing bases -6 to -1. The exchange of Ccm1 for mS47 is coupled to the irreversible removal of precursor rRNA that is accompanied by conformational changes of the mitoribosomal proteins uS5m and mS26. These conformational changes signal completion of 5'-end rRNA processing through protection of the mature 5'-end of the 15S rRNA and stabilization of mS47. The removal of the 5' precursor together with the dissociation of Ccm1 may be catalyzed by the 5'-3' exoribonuclease Pet127. Involved in the specific removal of group I introns in mitochondrial encoded transcripts.</text>
</comment>
<sequence length="337" mass="38010">MGHVSTYGRLVLKLLDLTPGPIAGPVVLMSPSRHHISSTVLVMLRSTCSSLNVARRSAQHIPTAVRLVSSATSSRKASAPSFDPSPSASTASTSKTSTPKQHHGFKHVAPTQENGEEQEQKRLLRPHILSRRLMTMCREGKLDEAFEYLQSLPLDAQNVPVWNTLILNAGRAERYRLMYQIYTEMKRRGFKPNLRTYATLMGEFISVNSWAERTKMAEDVHKIYRSFLEYIDTVKAHNPSSPEISVLPVNAYIRVLSKMGDYQRMFDVWNALDEEGPFSPDAYTYTNMFKSMYLRAASKEGSQADRERAASDARLIWRHLSKRVENGSSVVADQQTT</sequence>
<name>A0AAD7TKN0_9APHY</name>
<evidence type="ECO:0000256" key="5">
    <source>
        <dbReference type="PROSITE-ProRule" id="PRU00708"/>
    </source>
</evidence>
<dbReference type="EMBL" id="JAPEVG010000508">
    <property type="protein sequence ID" value="KAJ8461975.1"/>
    <property type="molecule type" value="Genomic_DNA"/>
</dbReference>
<evidence type="ECO:0000256" key="2">
    <source>
        <dbReference type="ARBA" id="ARBA00022737"/>
    </source>
</evidence>
<feature type="repeat" description="PPR" evidence="5">
    <location>
        <begin position="158"/>
        <end position="192"/>
    </location>
</feature>
<dbReference type="PROSITE" id="PS51375">
    <property type="entry name" value="PPR"/>
    <property type="match status" value="1"/>
</dbReference>
<feature type="region of interest" description="Disordered" evidence="6">
    <location>
        <begin position="70"/>
        <end position="123"/>
    </location>
</feature>
<protein>
    <recommendedName>
        <fullName evidence="9">Pentatricopeptide repeat-containing protein</fullName>
    </recommendedName>
</protein>
<dbReference type="AlphaFoldDB" id="A0AAD7TKN0"/>
<accession>A0AAD7TKN0</accession>
<keyword evidence="8" id="KW-1185">Reference proteome</keyword>
<comment type="caution">
    <text evidence="7">The sequence shown here is derived from an EMBL/GenBank/DDBJ whole genome shotgun (WGS) entry which is preliminary data.</text>
</comment>
<organism evidence="7 8">
    <name type="scientific">Trametes cubensis</name>
    <dbReference type="NCBI Taxonomy" id="1111947"/>
    <lineage>
        <taxon>Eukaryota</taxon>
        <taxon>Fungi</taxon>
        <taxon>Dikarya</taxon>
        <taxon>Basidiomycota</taxon>
        <taxon>Agaricomycotina</taxon>
        <taxon>Agaricomycetes</taxon>
        <taxon>Polyporales</taxon>
        <taxon>Polyporaceae</taxon>
        <taxon>Trametes</taxon>
    </lineage>
</organism>
<evidence type="ECO:0000256" key="3">
    <source>
        <dbReference type="ARBA" id="ARBA00044493"/>
    </source>
</evidence>
<evidence type="ECO:0000313" key="7">
    <source>
        <dbReference type="EMBL" id="KAJ8461975.1"/>
    </source>
</evidence>
<dbReference type="InterPro" id="IPR002885">
    <property type="entry name" value="PPR_rpt"/>
</dbReference>